<keyword evidence="4 8" id="KW-0812">Transmembrane</keyword>
<dbReference type="PIRSF" id="PIRSF037497">
    <property type="entry name" value="MreD_Clostridium/Treponema_prd"/>
    <property type="match status" value="1"/>
</dbReference>
<keyword evidence="7 8" id="KW-0472">Membrane</keyword>
<evidence type="ECO:0000313" key="9">
    <source>
        <dbReference type="EMBL" id="CUN44643.1"/>
    </source>
</evidence>
<dbReference type="GO" id="GO:0005886">
    <property type="term" value="C:plasma membrane"/>
    <property type="evidence" value="ECO:0007669"/>
    <property type="project" value="UniProtKB-SubCell"/>
</dbReference>
<feature type="transmembrane region" description="Helical" evidence="8">
    <location>
        <begin position="6"/>
        <end position="39"/>
    </location>
</feature>
<evidence type="ECO:0000313" key="10">
    <source>
        <dbReference type="Proteomes" id="UP000095431"/>
    </source>
</evidence>
<sequence length="176" mass="20259">MKSKIALFFMILISFLLQCTLLHVISIGSITPNLILILCISMGLMRGRKSGLWTGFFCGFLVDMFYGSVFGFYALIYMYIGFLSGYAHRICYDDDIKVPVMLAGIGDLLYGLSVYALQFLLRGRLGLGTYLYRIILPEIFYTVILTLIVYRVFHYINYHFMNNPSMKESESIWVLK</sequence>
<reference evidence="9 10" key="1">
    <citation type="submission" date="2015-09" db="EMBL/GenBank/DDBJ databases">
        <authorList>
            <consortium name="Pathogen Informatics"/>
        </authorList>
    </citation>
    <scope>NUCLEOTIDE SEQUENCE [LARGE SCALE GENOMIC DNA]</scope>
    <source>
        <strain evidence="9 10">2789STDY5834863</strain>
    </source>
</reference>
<dbReference type="InterPro" id="IPR007227">
    <property type="entry name" value="Cell_shape_determining_MreD"/>
</dbReference>
<feature type="transmembrane region" description="Helical" evidence="8">
    <location>
        <begin position="100"/>
        <end position="121"/>
    </location>
</feature>
<feature type="transmembrane region" description="Helical" evidence="8">
    <location>
        <begin position="130"/>
        <end position="153"/>
    </location>
</feature>
<dbReference type="InterPro" id="IPR017225">
    <property type="entry name" value="Cell_shape_determin_MreD_prd"/>
</dbReference>
<protein>
    <submittedName>
        <fullName evidence="9">Rod shape-determining protein MreD</fullName>
    </submittedName>
</protein>
<dbReference type="Pfam" id="PF04093">
    <property type="entry name" value="MreD"/>
    <property type="match status" value="1"/>
</dbReference>
<keyword evidence="5" id="KW-0133">Cell shape</keyword>
<dbReference type="AlphaFoldDB" id="A0A173WYU7"/>
<gene>
    <name evidence="9" type="ORF">ERS852478_00134</name>
</gene>
<evidence type="ECO:0000256" key="2">
    <source>
        <dbReference type="ARBA" id="ARBA00007776"/>
    </source>
</evidence>
<feature type="transmembrane region" description="Helical" evidence="8">
    <location>
        <begin position="51"/>
        <end position="80"/>
    </location>
</feature>
<evidence type="ECO:0000256" key="5">
    <source>
        <dbReference type="ARBA" id="ARBA00022960"/>
    </source>
</evidence>
<accession>A0A173WYU7</accession>
<dbReference type="RefSeq" id="WP_055199504.1">
    <property type="nucleotide sequence ID" value="NZ_BTHH01000006.1"/>
</dbReference>
<dbReference type="Proteomes" id="UP000095431">
    <property type="component" value="Unassembled WGS sequence"/>
</dbReference>
<evidence type="ECO:0000256" key="4">
    <source>
        <dbReference type="ARBA" id="ARBA00022692"/>
    </source>
</evidence>
<evidence type="ECO:0000256" key="7">
    <source>
        <dbReference type="ARBA" id="ARBA00023136"/>
    </source>
</evidence>
<organism evidence="9 10">
    <name type="scientific">Blautia wexlerae</name>
    <dbReference type="NCBI Taxonomy" id="418240"/>
    <lineage>
        <taxon>Bacteria</taxon>
        <taxon>Bacillati</taxon>
        <taxon>Bacillota</taxon>
        <taxon>Clostridia</taxon>
        <taxon>Lachnospirales</taxon>
        <taxon>Lachnospiraceae</taxon>
        <taxon>Blautia</taxon>
    </lineage>
</organism>
<evidence type="ECO:0000256" key="8">
    <source>
        <dbReference type="SAM" id="Phobius"/>
    </source>
</evidence>
<evidence type="ECO:0000256" key="1">
    <source>
        <dbReference type="ARBA" id="ARBA00004651"/>
    </source>
</evidence>
<evidence type="ECO:0000256" key="3">
    <source>
        <dbReference type="ARBA" id="ARBA00022475"/>
    </source>
</evidence>
<dbReference type="NCBIfam" id="TIGR03426">
    <property type="entry name" value="shape_MreD"/>
    <property type="match status" value="1"/>
</dbReference>
<keyword evidence="3" id="KW-1003">Cell membrane</keyword>
<evidence type="ECO:0000256" key="6">
    <source>
        <dbReference type="ARBA" id="ARBA00022989"/>
    </source>
</evidence>
<comment type="similarity">
    <text evidence="2">Belongs to the MreD family.</text>
</comment>
<dbReference type="eggNOG" id="COG2891">
    <property type="taxonomic scope" value="Bacteria"/>
</dbReference>
<dbReference type="EMBL" id="CYZN01000001">
    <property type="protein sequence ID" value="CUN44643.1"/>
    <property type="molecule type" value="Genomic_DNA"/>
</dbReference>
<name>A0A173WYU7_9FIRM</name>
<keyword evidence="6 8" id="KW-1133">Transmembrane helix</keyword>
<proteinExistence type="inferred from homology"/>
<comment type="subcellular location">
    <subcellularLocation>
        <location evidence="1">Cell membrane</location>
        <topology evidence="1">Multi-pass membrane protein</topology>
    </subcellularLocation>
</comment>
<dbReference type="GO" id="GO:0008360">
    <property type="term" value="P:regulation of cell shape"/>
    <property type="evidence" value="ECO:0007669"/>
    <property type="project" value="UniProtKB-KW"/>
</dbReference>